<feature type="domain" description="Ketoreductase" evidence="2">
    <location>
        <begin position="10"/>
        <end position="189"/>
    </location>
</feature>
<gene>
    <name evidence="3" type="ORF">GCM10017653_24420</name>
</gene>
<name>A0A9W6NB99_9HYPH</name>
<reference evidence="3" key="2">
    <citation type="submission" date="2023-01" db="EMBL/GenBank/DDBJ databases">
        <authorList>
            <person name="Sun Q."/>
            <person name="Evtushenko L."/>
        </authorList>
    </citation>
    <scope>NUCLEOTIDE SEQUENCE</scope>
    <source>
        <strain evidence="3">VKM B-2789</strain>
    </source>
</reference>
<dbReference type="InterPro" id="IPR020904">
    <property type="entry name" value="Sc_DH/Rdtase_CS"/>
</dbReference>
<comment type="similarity">
    <text evidence="1">Belongs to the short-chain dehydrogenases/reductases (SDR) family.</text>
</comment>
<dbReference type="PANTHER" id="PTHR42760">
    <property type="entry name" value="SHORT-CHAIN DEHYDROGENASES/REDUCTASES FAMILY MEMBER"/>
    <property type="match status" value="1"/>
</dbReference>
<evidence type="ECO:0000313" key="3">
    <source>
        <dbReference type="EMBL" id="GLK84372.1"/>
    </source>
</evidence>
<dbReference type="AlphaFoldDB" id="A0A9W6NB99"/>
<sequence length="246" mass="24995">MNEALPRGGDAALVFGGSRGIGAAIAARLARDGYRVALTYVSRPDKAGEVVAAIEAQGGTAMAIRADSADPDAIRAAVRQTVERFGPLRVAVVAAGVLRLGPVEAVSLEDLDLTLDVNIRGVFLAVQAAAAQMQNGGRIITIGSNVALRTGSAGGSVYTMSKAAVAALAKGVALDLAPRGITVNNIQPGPTETDMTASMAAQLKEVVPLRRIAQPEEIAALASYLAGPEAGYMTGASLTIDGGYVL</sequence>
<protein>
    <submittedName>
        <fullName evidence="3">3-ketoacyl-ACP reductase</fullName>
    </submittedName>
</protein>
<dbReference type="GO" id="GO:0016616">
    <property type="term" value="F:oxidoreductase activity, acting on the CH-OH group of donors, NAD or NADP as acceptor"/>
    <property type="evidence" value="ECO:0007669"/>
    <property type="project" value="UniProtKB-ARBA"/>
</dbReference>
<evidence type="ECO:0000256" key="1">
    <source>
        <dbReference type="ARBA" id="ARBA00006484"/>
    </source>
</evidence>
<dbReference type="Gene3D" id="3.40.50.720">
    <property type="entry name" value="NAD(P)-binding Rossmann-like Domain"/>
    <property type="match status" value="1"/>
</dbReference>
<dbReference type="InterPro" id="IPR057326">
    <property type="entry name" value="KR_dom"/>
</dbReference>
<dbReference type="SMART" id="SM00822">
    <property type="entry name" value="PKS_KR"/>
    <property type="match status" value="1"/>
</dbReference>
<accession>A0A9W6NB99</accession>
<proteinExistence type="inferred from homology"/>
<comment type="caution">
    <text evidence="3">The sequence shown here is derived from an EMBL/GenBank/DDBJ whole genome shotgun (WGS) entry which is preliminary data.</text>
</comment>
<dbReference type="InterPro" id="IPR036291">
    <property type="entry name" value="NAD(P)-bd_dom_sf"/>
</dbReference>
<dbReference type="RefSeq" id="WP_213358658.1">
    <property type="nucleotide sequence ID" value="NZ_BSFM01000012.1"/>
</dbReference>
<dbReference type="Pfam" id="PF13561">
    <property type="entry name" value="adh_short_C2"/>
    <property type="match status" value="1"/>
</dbReference>
<organism evidence="3 4">
    <name type="scientific">Ancylobacter defluvii</name>
    <dbReference type="NCBI Taxonomy" id="1282440"/>
    <lineage>
        <taxon>Bacteria</taxon>
        <taxon>Pseudomonadati</taxon>
        <taxon>Pseudomonadota</taxon>
        <taxon>Alphaproteobacteria</taxon>
        <taxon>Hyphomicrobiales</taxon>
        <taxon>Xanthobacteraceae</taxon>
        <taxon>Ancylobacter</taxon>
    </lineage>
</organism>
<dbReference type="InterPro" id="IPR002347">
    <property type="entry name" value="SDR_fam"/>
</dbReference>
<dbReference type="EMBL" id="BSFM01000012">
    <property type="protein sequence ID" value="GLK84372.1"/>
    <property type="molecule type" value="Genomic_DNA"/>
</dbReference>
<dbReference type="FunFam" id="3.40.50.720:FF:000084">
    <property type="entry name" value="Short-chain dehydrogenase reductase"/>
    <property type="match status" value="1"/>
</dbReference>
<dbReference type="PANTHER" id="PTHR42760:SF50">
    <property type="entry name" value="SHORT-CHAIN DEHYDROGENASE-RELATED"/>
    <property type="match status" value="1"/>
</dbReference>
<reference evidence="3" key="1">
    <citation type="journal article" date="2014" name="Int. J. Syst. Evol. Microbiol.">
        <title>Complete genome sequence of Corynebacterium casei LMG S-19264T (=DSM 44701T), isolated from a smear-ripened cheese.</title>
        <authorList>
            <consortium name="US DOE Joint Genome Institute (JGI-PGF)"/>
            <person name="Walter F."/>
            <person name="Albersmeier A."/>
            <person name="Kalinowski J."/>
            <person name="Ruckert C."/>
        </authorList>
    </citation>
    <scope>NUCLEOTIDE SEQUENCE</scope>
    <source>
        <strain evidence="3">VKM B-2789</strain>
    </source>
</reference>
<keyword evidence="4" id="KW-1185">Reference proteome</keyword>
<dbReference type="Proteomes" id="UP001143330">
    <property type="component" value="Unassembled WGS sequence"/>
</dbReference>
<dbReference type="SUPFAM" id="SSF51735">
    <property type="entry name" value="NAD(P)-binding Rossmann-fold domains"/>
    <property type="match status" value="1"/>
</dbReference>
<dbReference type="PRINTS" id="PR00081">
    <property type="entry name" value="GDHRDH"/>
</dbReference>
<evidence type="ECO:0000259" key="2">
    <source>
        <dbReference type="SMART" id="SM00822"/>
    </source>
</evidence>
<evidence type="ECO:0000313" key="4">
    <source>
        <dbReference type="Proteomes" id="UP001143330"/>
    </source>
</evidence>
<dbReference type="PROSITE" id="PS00061">
    <property type="entry name" value="ADH_SHORT"/>
    <property type="match status" value="1"/>
</dbReference>